<protein>
    <submittedName>
        <fullName evidence="3">OmpA family protein</fullName>
    </submittedName>
</protein>
<proteinExistence type="predicted"/>
<gene>
    <name evidence="3" type="ORF">FUA48_11595</name>
</gene>
<dbReference type="Proteomes" id="UP000321222">
    <property type="component" value="Chromosome"/>
</dbReference>
<evidence type="ECO:0000256" key="1">
    <source>
        <dbReference type="PROSITE-ProRule" id="PRU00473"/>
    </source>
</evidence>
<evidence type="ECO:0000259" key="2">
    <source>
        <dbReference type="PROSITE" id="PS51123"/>
    </source>
</evidence>
<dbReference type="InterPro" id="IPR050330">
    <property type="entry name" value="Bact_OuterMem_StrucFunc"/>
</dbReference>
<dbReference type="PANTHER" id="PTHR30329">
    <property type="entry name" value="STATOR ELEMENT OF FLAGELLAR MOTOR COMPLEX"/>
    <property type="match status" value="1"/>
</dbReference>
<dbReference type="SUPFAM" id="SSF103088">
    <property type="entry name" value="OmpA-like"/>
    <property type="match status" value="2"/>
</dbReference>
<reference evidence="3 4" key="1">
    <citation type="submission" date="2019-08" db="EMBL/GenBank/DDBJ databases">
        <title>Flavobacterium alkalisoli sp. nov., isolated from rhizosphere soil of Suaeda salsa.</title>
        <authorList>
            <person name="Sun J.-Q."/>
            <person name="Xu L."/>
        </authorList>
    </citation>
    <scope>NUCLEOTIDE SEQUENCE [LARGE SCALE GENOMIC DNA]</scope>
    <source>
        <strain evidence="3 4">XS-5</strain>
    </source>
</reference>
<feature type="domain" description="OmpA-like" evidence="2">
    <location>
        <begin position="197"/>
        <end position="313"/>
    </location>
</feature>
<sequence length="313" mass="35921">MTMSYGHLLNTESYYLQDNSLPYKTESPAHCAGLFYTKLVRRGVSIKRINQPLMKHTFTLLMLAVIFFTHAQQKHTVYFDFDIDEANSSSVSNLDNWMAQNKNAIVEKVYGYADSKGSNDYNIDLSQRRADDVLNRLKAYGIAVNNNVEVKAFGEDFEQDENEAKNRKVEIYYTLSKEISSEPKPEKKELARRVEGSKLGDKLRLENLNFYGNSAHFLPESIPVLEELLMVMKNNPNLKIQIQGHICCEKTAMHPVSMDRAKAVYSYLVNNGIPHSRLSYKDFGGSSPIYNIPEMNERERITNRRVEIEIIAN</sequence>
<name>A0A5B9FZJ7_9FLAO</name>
<dbReference type="InterPro" id="IPR036737">
    <property type="entry name" value="OmpA-like_sf"/>
</dbReference>
<evidence type="ECO:0000313" key="3">
    <source>
        <dbReference type="EMBL" id="QEE50197.1"/>
    </source>
</evidence>
<accession>A0A5B9FZJ7</accession>
<keyword evidence="4" id="KW-1185">Reference proteome</keyword>
<dbReference type="PROSITE" id="PS51123">
    <property type="entry name" value="OMPA_2"/>
    <property type="match status" value="2"/>
</dbReference>
<dbReference type="KEGG" id="fak:FUA48_11595"/>
<dbReference type="OrthoDB" id="9782229at2"/>
<dbReference type="Pfam" id="PF00691">
    <property type="entry name" value="OmpA"/>
    <property type="match status" value="2"/>
</dbReference>
<dbReference type="PANTHER" id="PTHR30329:SF21">
    <property type="entry name" value="LIPOPROTEIN YIAD-RELATED"/>
    <property type="match status" value="1"/>
</dbReference>
<evidence type="ECO:0000313" key="4">
    <source>
        <dbReference type="Proteomes" id="UP000321222"/>
    </source>
</evidence>
<keyword evidence="1" id="KW-0472">Membrane</keyword>
<dbReference type="InterPro" id="IPR006665">
    <property type="entry name" value="OmpA-like"/>
</dbReference>
<feature type="domain" description="OmpA-like" evidence="2">
    <location>
        <begin position="66"/>
        <end position="177"/>
    </location>
</feature>
<dbReference type="CDD" id="cd07185">
    <property type="entry name" value="OmpA_C-like"/>
    <property type="match status" value="2"/>
</dbReference>
<dbReference type="GO" id="GO:0016020">
    <property type="term" value="C:membrane"/>
    <property type="evidence" value="ECO:0007669"/>
    <property type="project" value="UniProtKB-UniRule"/>
</dbReference>
<dbReference type="Gene3D" id="3.30.1330.60">
    <property type="entry name" value="OmpA-like domain"/>
    <property type="match status" value="2"/>
</dbReference>
<organism evidence="3 4">
    <name type="scientific">Flavobacterium alkalisoli</name>
    <dbReference type="NCBI Taxonomy" id="2602769"/>
    <lineage>
        <taxon>Bacteria</taxon>
        <taxon>Pseudomonadati</taxon>
        <taxon>Bacteroidota</taxon>
        <taxon>Flavobacteriia</taxon>
        <taxon>Flavobacteriales</taxon>
        <taxon>Flavobacteriaceae</taxon>
        <taxon>Flavobacterium</taxon>
    </lineage>
</organism>
<dbReference type="EMBL" id="CP042831">
    <property type="protein sequence ID" value="QEE50197.1"/>
    <property type="molecule type" value="Genomic_DNA"/>
</dbReference>
<dbReference type="AlphaFoldDB" id="A0A5B9FZJ7"/>